<protein>
    <recommendedName>
        <fullName evidence="6">Adenylate kinase</fullName>
        <ecNumber evidence="6">2.7.4.3</ecNumber>
    </recommendedName>
</protein>
<evidence type="ECO:0000259" key="7">
    <source>
        <dbReference type="SMART" id="SM00382"/>
    </source>
</evidence>
<feature type="domain" description="AAA+ ATPase" evidence="7">
    <location>
        <begin position="4"/>
        <end position="214"/>
    </location>
</feature>
<dbReference type="InterPro" id="IPR003593">
    <property type="entry name" value="AAA+_ATPase"/>
</dbReference>
<sequence>MSIGLPVVAFVGPPGSGKSTQAELFAQASERGSESSVIASVPALLRQDVVLLPRLRPSERKAIDALRDEAEEQASVGLLMPAGLDRVLLDVVERISATRPVLLDGLPRGVQQARMLLDSVLSARLTVIHLELPGDVQAASMRRQRQRALGRQTSLDPTALRRMAGKVRTYQDETLPGLTLLRHAGVPVCACDAEAPPAETAERVRQHLAGRGVRALPMQDTPLSVSSRTEVLLRCS</sequence>
<keyword evidence="6" id="KW-0067">ATP-binding</keyword>
<keyword evidence="2" id="KW-0545">Nucleotide biosynthesis</keyword>
<keyword evidence="4 5" id="KW-0418">Kinase</keyword>
<dbReference type="EC" id="2.7.4.3" evidence="6"/>
<comment type="catalytic activity">
    <reaction evidence="6">
        <text>AMP + ATP = 2 ADP</text>
        <dbReference type="Rhea" id="RHEA:12973"/>
        <dbReference type="ChEBI" id="CHEBI:30616"/>
        <dbReference type="ChEBI" id="CHEBI:456215"/>
        <dbReference type="ChEBI" id="CHEBI:456216"/>
        <dbReference type="EC" id="2.7.4.3"/>
    </reaction>
</comment>
<dbReference type="EMBL" id="BAAARY010000029">
    <property type="protein sequence ID" value="GAA2531857.1"/>
    <property type="molecule type" value="Genomic_DNA"/>
</dbReference>
<gene>
    <name evidence="8" type="ORF">GCM10010201_34160</name>
</gene>
<keyword evidence="3 6" id="KW-0547">Nucleotide-binding</keyword>
<reference evidence="8 9" key="1">
    <citation type="journal article" date="2019" name="Int. J. Syst. Evol. Microbiol.">
        <title>The Global Catalogue of Microorganisms (GCM) 10K type strain sequencing project: providing services to taxonomists for standard genome sequencing and annotation.</title>
        <authorList>
            <consortium name="The Broad Institute Genomics Platform"/>
            <consortium name="The Broad Institute Genome Sequencing Center for Infectious Disease"/>
            <person name="Wu L."/>
            <person name="Ma J."/>
        </authorList>
    </citation>
    <scope>NUCLEOTIDE SEQUENCE [LARGE SCALE GENOMIC DNA]</scope>
    <source>
        <strain evidence="8 9">JCM 3367</strain>
    </source>
</reference>
<accession>A0ABN3NTH6</accession>
<comment type="subcellular location">
    <subcellularLocation>
        <location evidence="6">Cytoplasm</location>
    </subcellularLocation>
</comment>
<dbReference type="InterPro" id="IPR000850">
    <property type="entry name" value="Adenylat/UMP-CMP_kin"/>
</dbReference>
<evidence type="ECO:0000256" key="5">
    <source>
        <dbReference type="RuleBase" id="RU003330"/>
    </source>
</evidence>
<dbReference type="PRINTS" id="PR00094">
    <property type="entry name" value="ADENYLTKNASE"/>
</dbReference>
<comment type="subunit">
    <text evidence="6">Monomer.</text>
</comment>
<dbReference type="SUPFAM" id="SSF52540">
    <property type="entry name" value="P-loop containing nucleoside triphosphate hydrolases"/>
    <property type="match status" value="1"/>
</dbReference>
<keyword evidence="9" id="KW-1185">Reference proteome</keyword>
<comment type="similarity">
    <text evidence="5">Belongs to the adenylate kinase family.</text>
</comment>
<evidence type="ECO:0000256" key="1">
    <source>
        <dbReference type="ARBA" id="ARBA00022679"/>
    </source>
</evidence>
<evidence type="ECO:0000256" key="2">
    <source>
        <dbReference type="ARBA" id="ARBA00022727"/>
    </source>
</evidence>
<keyword evidence="1 5" id="KW-0808">Transferase</keyword>
<comment type="caution">
    <text evidence="8">The sequence shown here is derived from an EMBL/GenBank/DDBJ whole genome shotgun (WGS) entry which is preliminary data.</text>
</comment>
<evidence type="ECO:0000313" key="9">
    <source>
        <dbReference type="Proteomes" id="UP001499978"/>
    </source>
</evidence>
<evidence type="ECO:0000256" key="6">
    <source>
        <dbReference type="RuleBase" id="RU003331"/>
    </source>
</evidence>
<organism evidence="8 9">
    <name type="scientific">Pilimelia columellifera subsp. columellifera</name>
    <dbReference type="NCBI Taxonomy" id="706583"/>
    <lineage>
        <taxon>Bacteria</taxon>
        <taxon>Bacillati</taxon>
        <taxon>Actinomycetota</taxon>
        <taxon>Actinomycetes</taxon>
        <taxon>Micromonosporales</taxon>
        <taxon>Micromonosporaceae</taxon>
        <taxon>Pilimelia</taxon>
    </lineage>
</organism>
<evidence type="ECO:0000256" key="4">
    <source>
        <dbReference type="ARBA" id="ARBA00022777"/>
    </source>
</evidence>
<dbReference type="Gene3D" id="3.40.50.300">
    <property type="entry name" value="P-loop containing nucleotide triphosphate hydrolases"/>
    <property type="match status" value="1"/>
</dbReference>
<evidence type="ECO:0000256" key="3">
    <source>
        <dbReference type="ARBA" id="ARBA00022741"/>
    </source>
</evidence>
<name>A0ABN3NTH6_9ACTN</name>
<evidence type="ECO:0000313" key="8">
    <source>
        <dbReference type="EMBL" id="GAA2531857.1"/>
    </source>
</evidence>
<dbReference type="Proteomes" id="UP001499978">
    <property type="component" value="Unassembled WGS sequence"/>
</dbReference>
<dbReference type="SMART" id="SM00382">
    <property type="entry name" value="AAA"/>
    <property type="match status" value="1"/>
</dbReference>
<dbReference type="InterPro" id="IPR027417">
    <property type="entry name" value="P-loop_NTPase"/>
</dbReference>
<proteinExistence type="inferred from homology"/>